<evidence type="ECO:0000313" key="2">
    <source>
        <dbReference type="Proteomes" id="UP000006702"/>
    </source>
</evidence>
<accession>A1DBS8</accession>
<dbReference type="InterPro" id="IPR012469">
    <property type="entry name" value="DUF1688"/>
</dbReference>
<evidence type="ECO:0000313" key="1">
    <source>
        <dbReference type="EMBL" id="EAW20318.1"/>
    </source>
</evidence>
<dbReference type="RefSeq" id="XP_001262215.1">
    <property type="nucleotide sequence ID" value="XM_001262214.1"/>
</dbReference>
<dbReference type="Proteomes" id="UP000006702">
    <property type="component" value="Unassembled WGS sequence"/>
</dbReference>
<proteinExistence type="predicted"/>
<dbReference type="GeneID" id="4588581"/>
<dbReference type="VEuPathDB" id="FungiDB:NFIA_099540"/>
<keyword evidence="2" id="KW-1185">Reference proteome</keyword>
<dbReference type="OMA" id="GPDKYHL"/>
<dbReference type="Pfam" id="PF07958">
    <property type="entry name" value="DUF1688"/>
    <property type="match status" value="1"/>
</dbReference>
<reference evidence="2" key="1">
    <citation type="journal article" date="2008" name="PLoS Genet.">
        <title>Genomic islands in the pathogenic filamentous fungus Aspergillus fumigatus.</title>
        <authorList>
            <person name="Fedorova N.D."/>
            <person name="Khaldi N."/>
            <person name="Joardar V.S."/>
            <person name="Maiti R."/>
            <person name="Amedeo P."/>
            <person name="Anderson M.J."/>
            <person name="Crabtree J."/>
            <person name="Silva J.C."/>
            <person name="Badger J.H."/>
            <person name="Albarraq A."/>
            <person name="Angiuoli S."/>
            <person name="Bussey H."/>
            <person name="Bowyer P."/>
            <person name="Cotty P.J."/>
            <person name="Dyer P.S."/>
            <person name="Egan A."/>
            <person name="Galens K."/>
            <person name="Fraser-Liggett C.M."/>
            <person name="Haas B.J."/>
            <person name="Inman J.M."/>
            <person name="Kent R."/>
            <person name="Lemieux S."/>
            <person name="Malavazi I."/>
            <person name="Orvis J."/>
            <person name="Roemer T."/>
            <person name="Ronning C.M."/>
            <person name="Sundaram J.P."/>
            <person name="Sutton G."/>
            <person name="Turner G."/>
            <person name="Venter J.C."/>
            <person name="White O.R."/>
            <person name="Whitty B.R."/>
            <person name="Youngman P."/>
            <person name="Wolfe K.H."/>
            <person name="Goldman G.H."/>
            <person name="Wortman J.R."/>
            <person name="Jiang B."/>
            <person name="Denning D.W."/>
            <person name="Nierman W.C."/>
        </authorList>
    </citation>
    <scope>NUCLEOTIDE SEQUENCE [LARGE SCALE GENOMIC DNA]</scope>
    <source>
        <strain evidence="2">ATCC 1020 / DSM 3700 / CBS 544.65 / FGSC A1164 / JCM 1740 / NRRL 181 / WB 181</strain>
    </source>
</reference>
<dbReference type="PANTHER" id="PTHR31687:SF3">
    <property type="entry name" value="PROTEIN URG3"/>
    <property type="match status" value="1"/>
</dbReference>
<name>A1DBS8_NEOFI</name>
<dbReference type="eggNOG" id="ENOG502QR4F">
    <property type="taxonomic scope" value="Eukaryota"/>
</dbReference>
<dbReference type="OrthoDB" id="2153176at2759"/>
<dbReference type="KEGG" id="nfi:NFIA_099540"/>
<dbReference type="EMBL" id="DS027694">
    <property type="protein sequence ID" value="EAW20318.1"/>
    <property type="molecule type" value="Genomic_DNA"/>
</dbReference>
<protein>
    <recommendedName>
        <fullName evidence="3">DUF1688 domain protein</fullName>
    </recommendedName>
</protein>
<dbReference type="HOGENOM" id="CLU_026445_1_0_1"/>
<evidence type="ECO:0008006" key="3">
    <source>
        <dbReference type="Google" id="ProtNLM"/>
    </source>
</evidence>
<gene>
    <name evidence="1" type="ORF">NFIA_099540</name>
</gene>
<dbReference type="PANTHER" id="PTHR31687">
    <property type="match status" value="1"/>
</dbReference>
<organism evidence="1 2">
    <name type="scientific">Neosartorya fischeri (strain ATCC 1020 / DSM 3700 / CBS 544.65 / FGSC A1164 / JCM 1740 / NRRL 181 / WB 181)</name>
    <name type="common">Aspergillus fischerianus</name>
    <dbReference type="NCBI Taxonomy" id="331117"/>
    <lineage>
        <taxon>Eukaryota</taxon>
        <taxon>Fungi</taxon>
        <taxon>Dikarya</taxon>
        <taxon>Ascomycota</taxon>
        <taxon>Pezizomycotina</taxon>
        <taxon>Eurotiomycetes</taxon>
        <taxon>Eurotiomycetidae</taxon>
        <taxon>Eurotiales</taxon>
        <taxon>Aspergillaceae</taxon>
        <taxon>Aspergillus</taxon>
        <taxon>Aspergillus subgen. Fumigati</taxon>
    </lineage>
</organism>
<sequence length="433" mass="48643">MDREIQYVLGLKAVRERAHRVLQLAEENRLNHFEYHPNRLQDAVQYVINIIKRDFGPDKYHLIPPHGRWQHFEVGGVSRPENLLKQWKSDGVDALEQTRRLLDLFFVSVLLDAGAGDKWRFTEPDTDIVVGRSEGTALASYNMFVNGDFSAADSERRHIVMGQALKDFDAATLQRGFQIDEKTNPLVGASSRVELLRALGRSLLNLPEIFGLAGRPGNLADYLLSHSPTAKEINYETLWTTLQTVLLPVWPSSRTHIDGHPLGDAWPLQVLADEAERTHQNSKCAHIQPFHKLTQWLAYSLTVPFERLLGVKWANMDLGTGLPEYRNGGLFVDLGVLTLKPDAEERGRQNSGSRLPAFEATSGEIVEWRAMTVALLDMLHAQIMNSEVFFGVRLSLAQVLEAGSWKAGRELAAEKRPETRSSPILILGDGTLF</sequence>
<dbReference type="STRING" id="331117.A1DBS8"/>
<dbReference type="AlphaFoldDB" id="A1DBS8"/>